<dbReference type="CDD" id="cd07570">
    <property type="entry name" value="GAT_Gln-NAD-synth"/>
    <property type="match status" value="1"/>
</dbReference>
<dbReference type="NCBIfam" id="TIGR00552">
    <property type="entry name" value="nadE"/>
    <property type="match status" value="1"/>
</dbReference>
<dbReference type="InterPro" id="IPR014445">
    <property type="entry name" value="Gln-dep_NAD_synthase"/>
</dbReference>
<dbReference type="Pfam" id="PF02540">
    <property type="entry name" value="NAD_synthase"/>
    <property type="match status" value="1"/>
</dbReference>
<evidence type="ECO:0000256" key="2">
    <source>
        <dbReference type="ARBA" id="ARBA00007145"/>
    </source>
</evidence>
<dbReference type="AlphaFoldDB" id="B3RRQ0"/>
<comment type="similarity">
    <text evidence="2 10">In the C-terminal section; belongs to the NAD synthetase family.</text>
</comment>
<accession>B3RRQ0</accession>
<evidence type="ECO:0000256" key="9">
    <source>
        <dbReference type="ARBA" id="ARBA00030681"/>
    </source>
</evidence>
<dbReference type="Pfam" id="PF00795">
    <property type="entry name" value="CN_hydrolase"/>
    <property type="match status" value="1"/>
</dbReference>
<evidence type="ECO:0000256" key="3">
    <source>
        <dbReference type="ARBA" id="ARBA00012743"/>
    </source>
</evidence>
<keyword evidence="5 10" id="KW-0436">Ligase</keyword>
<dbReference type="InterPro" id="IPR036526">
    <property type="entry name" value="C-N_Hydrolase_sf"/>
</dbReference>
<keyword evidence="6 10" id="KW-0547">Nucleotide-binding</keyword>
<dbReference type="CTD" id="6752117"/>
<dbReference type="HOGENOM" id="CLU_011884_2_0_1"/>
<evidence type="ECO:0000256" key="5">
    <source>
        <dbReference type="ARBA" id="ARBA00022598"/>
    </source>
</evidence>
<dbReference type="GeneID" id="6752117"/>
<evidence type="ECO:0000256" key="10">
    <source>
        <dbReference type="PIRNR" id="PIRNR006630"/>
    </source>
</evidence>
<proteinExistence type="inferred from homology"/>
<sequence length="637" mass="71344">MLSWGGGGGSYSAALMGWHSPRDYHVSGYGCGDHFYESDTFTHSWQVLAELLKCPETKDMLCDVGIKILLIRPKKAMADDGVYREGRWFASWIKEKMVDDYNLPPFISNITGQTTVPIGDAVIQTSDTCLGSEICEEFFTADSTHVKMALDGVEIITNGSGSHHALRKAKRRFDLMRAATAKTGGIYLFANQRGCDGDRMYYDGNCIIARNGDIMNYGSKFSLEEVEVITATLDLEDVRTYRNAMTSVRLHSSAATSYPRIRVDFKLTHDTIDVMLTNPATVDYATPEEEICYGPACWMWDYLRRSGQHGFFLPLSGGIDSSATACIVSSMSHLVCNACINGNQQVITDARRIVGDDSYIPTEPKEFTNRIFTTCYLGTVNSSTHTRERAKNLAGQLGSYHLSIVIDTAITAIISIFTSVTGKTPKFRANGGSFCENLALQNIQARIRMVLSYLFAQLILWSRGLPGSLLVLGSANVDEALCGYMTKYDCSSADINPIGGISKTDLRSFIKFFRSKYDIPALDSIYEAPPTAELEPLSEGEISQTDEEDMGMTYEELSFYGRLRKVNFCGPYSMFCKLVSSWKNKYTITKIADNVKHFFRSPDDNRFDLRQFLYNINWTWQFRAIDNEIDQLNKKTS</sequence>
<evidence type="ECO:0000256" key="6">
    <source>
        <dbReference type="ARBA" id="ARBA00022741"/>
    </source>
</evidence>
<dbReference type="PANTHER" id="PTHR23090">
    <property type="entry name" value="NH 3 /GLUTAMINE-DEPENDENT NAD + SYNTHETASE"/>
    <property type="match status" value="1"/>
</dbReference>
<dbReference type="STRING" id="10228.B3RRQ0"/>
<dbReference type="CDD" id="cd00553">
    <property type="entry name" value="NAD_synthase"/>
    <property type="match status" value="1"/>
</dbReference>
<dbReference type="SUPFAM" id="SSF56317">
    <property type="entry name" value="Carbon-nitrogen hydrolase"/>
    <property type="match status" value="1"/>
</dbReference>
<evidence type="ECO:0000256" key="8">
    <source>
        <dbReference type="ARBA" id="ARBA00023027"/>
    </source>
</evidence>
<protein>
    <recommendedName>
        <fullName evidence="4 10">Glutamine-dependent NAD(+) synthetase</fullName>
        <ecNumber evidence="3 10">6.3.5.1</ecNumber>
    </recommendedName>
    <alternativeName>
        <fullName evidence="9 10">NAD(+) synthase [glutamine-hydrolyzing]</fullName>
    </alternativeName>
</protein>
<dbReference type="Gene3D" id="3.40.50.620">
    <property type="entry name" value="HUPs"/>
    <property type="match status" value="1"/>
</dbReference>
<dbReference type="GO" id="GO:0005737">
    <property type="term" value="C:cytoplasm"/>
    <property type="evidence" value="ECO:0000318"/>
    <property type="project" value="GO_Central"/>
</dbReference>
<feature type="domain" description="CN hydrolase" evidence="11">
    <location>
        <begin position="1"/>
        <end position="235"/>
    </location>
</feature>
<dbReference type="GO" id="GO:0009435">
    <property type="term" value="P:NAD+ biosynthetic process"/>
    <property type="evidence" value="ECO:0000318"/>
    <property type="project" value="GO_Central"/>
</dbReference>
<keyword evidence="13" id="KW-1185">Reference proteome</keyword>
<dbReference type="InterPro" id="IPR022310">
    <property type="entry name" value="NAD/GMP_synthase"/>
</dbReference>
<dbReference type="GO" id="GO:0004359">
    <property type="term" value="F:glutaminase activity"/>
    <property type="evidence" value="ECO:0000318"/>
    <property type="project" value="GO_Central"/>
</dbReference>
<gene>
    <name evidence="12" type="ORF">TRIADDRAFT_54321</name>
</gene>
<dbReference type="OMA" id="TSQEVCN"/>
<dbReference type="InParanoid" id="B3RRQ0"/>
<dbReference type="RefSeq" id="XP_002110386.1">
    <property type="nucleotide sequence ID" value="XM_002110350.1"/>
</dbReference>
<dbReference type="SUPFAM" id="SSF52402">
    <property type="entry name" value="Adenine nucleotide alpha hydrolases-like"/>
    <property type="match status" value="1"/>
</dbReference>
<keyword evidence="8 10" id="KW-0520">NAD</keyword>
<dbReference type="PANTHER" id="PTHR23090:SF9">
    <property type="entry name" value="GLUTAMINE-DEPENDENT NAD(+) SYNTHETASE"/>
    <property type="match status" value="1"/>
</dbReference>
<dbReference type="OrthoDB" id="2020662at2759"/>
<keyword evidence="7 10" id="KW-0067">ATP-binding</keyword>
<dbReference type="InterPro" id="IPR003010">
    <property type="entry name" value="C-N_Hydrolase"/>
</dbReference>
<name>B3RRQ0_TRIAD</name>
<dbReference type="GO" id="GO:0003952">
    <property type="term" value="F:NAD+ synthase (glutamine-hydrolyzing) activity"/>
    <property type="evidence" value="ECO:0000318"/>
    <property type="project" value="GO_Central"/>
</dbReference>
<dbReference type="Gene3D" id="3.60.110.10">
    <property type="entry name" value="Carbon-nitrogen hydrolase"/>
    <property type="match status" value="1"/>
</dbReference>
<comment type="pathway">
    <text evidence="1 10">Cofactor biosynthesis; NAD(+) biosynthesis; NAD(+) from deamido-NAD(+) (L-Gln route): step 1/1.</text>
</comment>
<evidence type="ECO:0000256" key="4">
    <source>
        <dbReference type="ARBA" id="ARBA00017309"/>
    </source>
</evidence>
<evidence type="ECO:0000256" key="7">
    <source>
        <dbReference type="ARBA" id="ARBA00022840"/>
    </source>
</evidence>
<dbReference type="FunCoup" id="B3RRQ0">
    <property type="interactions" value="999"/>
</dbReference>
<comment type="catalytic activity">
    <reaction evidence="10">
        <text>deamido-NAD(+) + L-glutamine + ATP + H2O = L-glutamate + AMP + diphosphate + NAD(+) + H(+)</text>
        <dbReference type="Rhea" id="RHEA:24384"/>
        <dbReference type="ChEBI" id="CHEBI:15377"/>
        <dbReference type="ChEBI" id="CHEBI:15378"/>
        <dbReference type="ChEBI" id="CHEBI:29985"/>
        <dbReference type="ChEBI" id="CHEBI:30616"/>
        <dbReference type="ChEBI" id="CHEBI:33019"/>
        <dbReference type="ChEBI" id="CHEBI:57540"/>
        <dbReference type="ChEBI" id="CHEBI:58359"/>
        <dbReference type="ChEBI" id="CHEBI:58437"/>
        <dbReference type="ChEBI" id="CHEBI:456215"/>
        <dbReference type="EC" id="6.3.5.1"/>
    </reaction>
</comment>
<dbReference type="eggNOG" id="KOG2303">
    <property type="taxonomic scope" value="Eukaryota"/>
</dbReference>
<dbReference type="GO" id="GO:0005524">
    <property type="term" value="F:ATP binding"/>
    <property type="evidence" value="ECO:0007669"/>
    <property type="project" value="UniProtKB-UniRule"/>
</dbReference>
<dbReference type="PROSITE" id="PS50263">
    <property type="entry name" value="CN_HYDROLASE"/>
    <property type="match status" value="1"/>
</dbReference>
<evidence type="ECO:0000259" key="11">
    <source>
        <dbReference type="PROSITE" id="PS50263"/>
    </source>
</evidence>
<dbReference type="Proteomes" id="UP000009022">
    <property type="component" value="Unassembled WGS sequence"/>
</dbReference>
<evidence type="ECO:0000256" key="1">
    <source>
        <dbReference type="ARBA" id="ARBA00005188"/>
    </source>
</evidence>
<dbReference type="PIRSF" id="PIRSF006630">
    <property type="entry name" value="NADS_GAT"/>
    <property type="match status" value="1"/>
</dbReference>
<dbReference type="FunFam" id="3.40.50.620:FF:000036">
    <property type="entry name" value="Glutamine-dependent NAD(+) synthetase"/>
    <property type="match status" value="1"/>
</dbReference>
<dbReference type="UniPathway" id="UPA00253">
    <property type="reaction ID" value="UER00334"/>
</dbReference>
<evidence type="ECO:0000313" key="12">
    <source>
        <dbReference type="EMBL" id="EDV26390.1"/>
    </source>
</evidence>
<reference evidence="12 13" key="1">
    <citation type="journal article" date="2008" name="Nature">
        <title>The Trichoplax genome and the nature of placozoans.</title>
        <authorList>
            <person name="Srivastava M."/>
            <person name="Begovic E."/>
            <person name="Chapman J."/>
            <person name="Putnam N.H."/>
            <person name="Hellsten U."/>
            <person name="Kawashima T."/>
            <person name="Kuo A."/>
            <person name="Mitros T."/>
            <person name="Salamov A."/>
            <person name="Carpenter M.L."/>
            <person name="Signorovitch A.Y."/>
            <person name="Moreno M.A."/>
            <person name="Kamm K."/>
            <person name="Grimwood J."/>
            <person name="Schmutz J."/>
            <person name="Shapiro H."/>
            <person name="Grigoriev I.V."/>
            <person name="Buss L.W."/>
            <person name="Schierwater B."/>
            <person name="Dellaporta S.L."/>
            <person name="Rokhsar D.S."/>
        </authorList>
    </citation>
    <scope>NUCLEOTIDE SEQUENCE [LARGE SCALE GENOMIC DNA]</scope>
    <source>
        <strain evidence="12 13">Grell-BS-1999</strain>
    </source>
</reference>
<organism evidence="12 13">
    <name type="scientific">Trichoplax adhaerens</name>
    <name type="common">Trichoplax reptans</name>
    <dbReference type="NCBI Taxonomy" id="10228"/>
    <lineage>
        <taxon>Eukaryota</taxon>
        <taxon>Metazoa</taxon>
        <taxon>Placozoa</taxon>
        <taxon>Uniplacotomia</taxon>
        <taxon>Trichoplacea</taxon>
        <taxon>Trichoplacidae</taxon>
        <taxon>Trichoplax</taxon>
    </lineage>
</organism>
<dbReference type="EMBL" id="DS985243">
    <property type="protein sequence ID" value="EDV26390.1"/>
    <property type="molecule type" value="Genomic_DNA"/>
</dbReference>
<evidence type="ECO:0000313" key="13">
    <source>
        <dbReference type="Proteomes" id="UP000009022"/>
    </source>
</evidence>
<dbReference type="PhylomeDB" id="B3RRQ0"/>
<dbReference type="EC" id="6.3.5.1" evidence="3 10"/>
<dbReference type="InterPro" id="IPR014729">
    <property type="entry name" value="Rossmann-like_a/b/a_fold"/>
</dbReference>
<dbReference type="InterPro" id="IPR003694">
    <property type="entry name" value="NAD_synthase"/>
</dbReference>
<dbReference type="KEGG" id="tad:TRIADDRAFT_54321"/>